<accession>A0A6J5N9K7</accession>
<dbReference type="EMBL" id="LR796584">
    <property type="protein sequence ID" value="CAB4152309.1"/>
    <property type="molecule type" value="Genomic_DNA"/>
</dbReference>
<protein>
    <submittedName>
        <fullName evidence="1">Uncharacterized protein</fullName>
    </submittedName>
</protein>
<proteinExistence type="predicted"/>
<organism evidence="1">
    <name type="scientific">uncultured Caudovirales phage</name>
    <dbReference type="NCBI Taxonomy" id="2100421"/>
    <lineage>
        <taxon>Viruses</taxon>
        <taxon>Duplodnaviria</taxon>
        <taxon>Heunggongvirae</taxon>
        <taxon>Uroviricota</taxon>
        <taxon>Caudoviricetes</taxon>
        <taxon>Peduoviridae</taxon>
        <taxon>Maltschvirus</taxon>
        <taxon>Maltschvirus maltsch</taxon>
    </lineage>
</organism>
<evidence type="ECO:0000313" key="1">
    <source>
        <dbReference type="EMBL" id="CAB4152309.1"/>
    </source>
</evidence>
<sequence length="172" mass="19759">MFLDIAEKLPQRTPSIWRNSPYFFAYIRILCELLEHVNTNHYEKLQRALILFLPPPSEPAIAAFLNDIFDAEQRGIQVSSEIEITGGVLTKANILVYLPSVILGNSFFPSDISYIRVLLRNLTRLGLGEASSEIFTGFTLYFNDGTNDFTFYFENDTQNTALYFNEILTNRR</sequence>
<gene>
    <name evidence="1" type="ORF">UFOVP615_5</name>
</gene>
<reference evidence="1" key="1">
    <citation type="submission" date="2020-04" db="EMBL/GenBank/DDBJ databases">
        <authorList>
            <person name="Chiriac C."/>
            <person name="Salcher M."/>
            <person name="Ghai R."/>
            <person name="Kavagutti S V."/>
        </authorList>
    </citation>
    <scope>NUCLEOTIDE SEQUENCE</scope>
</reference>
<name>A0A6J5N9K7_9CAUD</name>